<accession>A0A8T2PGP4</accession>
<organism evidence="1 2">
    <name type="scientific">Albula glossodonta</name>
    <name type="common">roundjaw bonefish</name>
    <dbReference type="NCBI Taxonomy" id="121402"/>
    <lineage>
        <taxon>Eukaryota</taxon>
        <taxon>Metazoa</taxon>
        <taxon>Chordata</taxon>
        <taxon>Craniata</taxon>
        <taxon>Vertebrata</taxon>
        <taxon>Euteleostomi</taxon>
        <taxon>Actinopterygii</taxon>
        <taxon>Neopterygii</taxon>
        <taxon>Teleostei</taxon>
        <taxon>Albuliformes</taxon>
        <taxon>Albulidae</taxon>
        <taxon>Albula</taxon>
    </lineage>
</organism>
<dbReference type="EMBL" id="JAFBMS010000010">
    <property type="protein sequence ID" value="KAG9348658.1"/>
    <property type="molecule type" value="Genomic_DNA"/>
</dbReference>
<keyword evidence="2" id="KW-1185">Reference proteome</keyword>
<dbReference type="AlphaFoldDB" id="A0A8T2PGP4"/>
<sequence length="108" mass="12373">MLRAAVPVWRSPNYGEYLDHSAAIVSLLSSGIFLEESLNLIHHLTWHRMAEKSPDNVLNRNTPSLGYEDWLRHKADNAINQCPVHVIQHGKVVRKQSRKLRVSLTPDQ</sequence>
<protein>
    <submittedName>
        <fullName evidence="1">Uncharacterized protein</fullName>
    </submittedName>
</protein>
<dbReference type="Proteomes" id="UP000824540">
    <property type="component" value="Unassembled WGS sequence"/>
</dbReference>
<reference evidence="1" key="1">
    <citation type="thesis" date="2021" institute="BYU ScholarsArchive" country="Provo, UT, USA">
        <title>Applications of and Algorithms for Genome Assembly and Genomic Analyses with an Emphasis on Marine Teleosts.</title>
        <authorList>
            <person name="Pickett B.D."/>
        </authorList>
    </citation>
    <scope>NUCLEOTIDE SEQUENCE</scope>
    <source>
        <strain evidence="1">HI-2016</strain>
    </source>
</reference>
<gene>
    <name evidence="1" type="ORF">JZ751_028975</name>
</gene>
<proteinExistence type="predicted"/>
<comment type="caution">
    <text evidence="1">The sequence shown here is derived from an EMBL/GenBank/DDBJ whole genome shotgun (WGS) entry which is preliminary data.</text>
</comment>
<name>A0A8T2PGP4_9TELE</name>
<evidence type="ECO:0000313" key="2">
    <source>
        <dbReference type="Proteomes" id="UP000824540"/>
    </source>
</evidence>
<evidence type="ECO:0000313" key="1">
    <source>
        <dbReference type="EMBL" id="KAG9348658.1"/>
    </source>
</evidence>
<dbReference type="OrthoDB" id="377733at2759"/>